<dbReference type="PIRSF" id="PIRSF001031">
    <property type="entry name" value="Glu-a-glcsd_SBD"/>
    <property type="match status" value="1"/>
</dbReference>
<dbReference type="PROSITE" id="PS00820">
    <property type="entry name" value="GLUCOAMYLASE"/>
    <property type="match status" value="1"/>
</dbReference>
<proteinExistence type="inferred from homology"/>
<comment type="catalytic activity">
    <reaction evidence="1 9">
        <text>Hydrolysis of terminal (1-&gt;4)-linked alpha-D-glucose residues successively from non-reducing ends of the chains with release of beta-D-glucose.</text>
        <dbReference type="EC" id="3.2.1.3"/>
    </reaction>
</comment>
<dbReference type="GO" id="GO:0004339">
    <property type="term" value="F:glucan 1,4-alpha-glucosidase activity"/>
    <property type="evidence" value="ECO:0007669"/>
    <property type="project" value="UniProtKB-EC"/>
</dbReference>
<gene>
    <name evidence="15" type="ORF">CC1G_04997</name>
</gene>
<dbReference type="SUPFAM" id="SSF49452">
    <property type="entry name" value="Starch-binding domain-like"/>
    <property type="match status" value="1"/>
</dbReference>
<dbReference type="PROSITE" id="PS51166">
    <property type="entry name" value="CBM20"/>
    <property type="match status" value="1"/>
</dbReference>
<evidence type="ECO:0000256" key="10">
    <source>
        <dbReference type="PIRSR" id="PIRSR001031-1"/>
    </source>
</evidence>
<evidence type="ECO:0000256" key="5">
    <source>
        <dbReference type="ARBA" id="ARBA00023180"/>
    </source>
</evidence>
<keyword evidence="5" id="KW-0325">Glycoprotein</keyword>
<feature type="active site" description="Proton donor" evidence="10">
    <location>
        <position position="203"/>
    </location>
</feature>
<dbReference type="AlphaFoldDB" id="A8NSG1"/>
<feature type="domain" description="CBM20" evidence="14">
    <location>
        <begin position="481"/>
        <end position="581"/>
    </location>
</feature>
<dbReference type="InterPro" id="IPR002044">
    <property type="entry name" value="CBM20"/>
</dbReference>
<evidence type="ECO:0000256" key="6">
    <source>
        <dbReference type="ARBA" id="ARBA00023277"/>
    </source>
</evidence>
<dbReference type="eggNOG" id="ENOG502QPM2">
    <property type="taxonomic scope" value="Eukaryota"/>
</dbReference>
<accession>A8NSG1</accession>
<dbReference type="GO" id="GO:2001070">
    <property type="term" value="F:starch binding"/>
    <property type="evidence" value="ECO:0007669"/>
    <property type="project" value="InterPro"/>
</dbReference>
<dbReference type="InParanoid" id="A8NSG1"/>
<keyword evidence="6 9" id="KW-0119">Carbohydrate metabolism</keyword>
<dbReference type="InterPro" id="IPR046966">
    <property type="entry name" value="Glucoamylase_active_site"/>
</dbReference>
<dbReference type="InterPro" id="IPR012341">
    <property type="entry name" value="6hp_glycosidase-like_sf"/>
</dbReference>
<evidence type="ECO:0000313" key="16">
    <source>
        <dbReference type="Proteomes" id="UP000001861"/>
    </source>
</evidence>
<evidence type="ECO:0000256" key="3">
    <source>
        <dbReference type="ARBA" id="ARBA00022729"/>
    </source>
</evidence>
<evidence type="ECO:0000256" key="13">
    <source>
        <dbReference type="SAM" id="SignalP"/>
    </source>
</evidence>
<dbReference type="RefSeq" id="XP_001836004.2">
    <property type="nucleotide sequence ID" value="XM_001835952.2"/>
</dbReference>
<evidence type="ECO:0000313" key="15">
    <source>
        <dbReference type="EMBL" id="EAU85780.2"/>
    </source>
</evidence>
<evidence type="ECO:0000256" key="2">
    <source>
        <dbReference type="ARBA" id="ARBA00006188"/>
    </source>
</evidence>
<dbReference type="PRINTS" id="PR00736">
    <property type="entry name" value="GLHYDRLASE15"/>
</dbReference>
<feature type="signal peptide" evidence="13">
    <location>
        <begin position="1"/>
        <end position="19"/>
    </location>
</feature>
<evidence type="ECO:0000256" key="12">
    <source>
        <dbReference type="SAM" id="MobiDB-lite"/>
    </source>
</evidence>
<dbReference type="InterPro" id="IPR008291">
    <property type="entry name" value="Glucoamylase_SBD"/>
</dbReference>
<evidence type="ECO:0000256" key="4">
    <source>
        <dbReference type="ARBA" id="ARBA00022801"/>
    </source>
</evidence>
<dbReference type="Pfam" id="PF00686">
    <property type="entry name" value="CBM_20"/>
    <property type="match status" value="1"/>
</dbReference>
<dbReference type="STRING" id="240176.A8NSG1"/>
<dbReference type="InterPro" id="IPR000165">
    <property type="entry name" value="Glucoamylase"/>
</dbReference>
<dbReference type="PANTHER" id="PTHR31616:SF12">
    <property type="entry name" value="GLUCOAMYLASE"/>
    <property type="match status" value="1"/>
</dbReference>
<feature type="active site" description="Proton acceptor" evidence="10">
    <location>
        <position position="200"/>
    </location>
</feature>
<keyword evidence="16" id="KW-1185">Reference proteome</keyword>
<protein>
    <recommendedName>
        <fullName evidence="9">Glucoamylase</fullName>
        <ecNumber evidence="9">3.2.1.3</ecNumber>
    </recommendedName>
    <alternativeName>
        <fullName evidence="9">1,4-alpha-D-glucan glucohydrolase</fullName>
    </alternativeName>
    <alternativeName>
        <fullName evidence="9">Glucan 1,4-alpha-glucosidase</fullName>
    </alternativeName>
</protein>
<comment type="caution">
    <text evidence="15">The sequence shown here is derived from an EMBL/GenBank/DDBJ whole genome shotgun (WGS) entry which is preliminary data.</text>
</comment>
<evidence type="ECO:0000256" key="1">
    <source>
        <dbReference type="ARBA" id="ARBA00001863"/>
    </source>
</evidence>
<evidence type="ECO:0000256" key="11">
    <source>
        <dbReference type="PIRSR" id="PIRSR001031-2"/>
    </source>
</evidence>
<dbReference type="SMART" id="SM01065">
    <property type="entry name" value="CBM_2"/>
    <property type="match status" value="1"/>
</dbReference>
<dbReference type="Proteomes" id="UP000001861">
    <property type="component" value="Unassembled WGS sequence"/>
</dbReference>
<feature type="region of interest" description="Disordered" evidence="12">
    <location>
        <begin position="559"/>
        <end position="581"/>
    </location>
</feature>
<dbReference type="FunCoup" id="A8NSG1">
    <property type="interactions" value="63"/>
</dbReference>
<feature type="binding site" evidence="11">
    <location>
        <position position="144"/>
    </location>
    <ligand>
        <name>substrate</name>
    </ligand>
</feature>
<dbReference type="Pfam" id="PF00723">
    <property type="entry name" value="Glyco_hydro_15"/>
    <property type="match status" value="1"/>
</dbReference>
<evidence type="ECO:0000256" key="9">
    <source>
        <dbReference type="PIRNR" id="PIRNR001031"/>
    </source>
</evidence>
<name>A8NSG1_COPC7</name>
<keyword evidence="8 9" id="KW-0624">Polysaccharide degradation</keyword>
<feature type="chain" id="PRO_5002727458" description="Glucoamylase" evidence="13">
    <location>
        <begin position="20"/>
        <end position="581"/>
    </location>
</feature>
<dbReference type="CDD" id="cd05808">
    <property type="entry name" value="CBM20_alpha_amylase"/>
    <property type="match status" value="1"/>
</dbReference>
<reference evidence="15 16" key="1">
    <citation type="journal article" date="2010" name="Proc. Natl. Acad. Sci. U.S.A.">
        <title>Insights into evolution of multicellular fungi from the assembled chromosomes of the mushroom Coprinopsis cinerea (Coprinus cinereus).</title>
        <authorList>
            <person name="Stajich J.E."/>
            <person name="Wilke S.K."/>
            <person name="Ahren D."/>
            <person name="Au C.H."/>
            <person name="Birren B.W."/>
            <person name="Borodovsky M."/>
            <person name="Burns C."/>
            <person name="Canback B."/>
            <person name="Casselton L.A."/>
            <person name="Cheng C.K."/>
            <person name="Deng J."/>
            <person name="Dietrich F.S."/>
            <person name="Fargo D.C."/>
            <person name="Farman M.L."/>
            <person name="Gathman A.C."/>
            <person name="Goldberg J."/>
            <person name="Guigo R."/>
            <person name="Hoegger P.J."/>
            <person name="Hooker J.B."/>
            <person name="Huggins A."/>
            <person name="James T.Y."/>
            <person name="Kamada T."/>
            <person name="Kilaru S."/>
            <person name="Kodira C."/>
            <person name="Kues U."/>
            <person name="Kupfer D."/>
            <person name="Kwan H.S."/>
            <person name="Lomsadze A."/>
            <person name="Li W."/>
            <person name="Lilly W.W."/>
            <person name="Ma L.J."/>
            <person name="Mackey A.J."/>
            <person name="Manning G."/>
            <person name="Martin F."/>
            <person name="Muraguchi H."/>
            <person name="Natvig D.O."/>
            <person name="Palmerini H."/>
            <person name="Ramesh M.A."/>
            <person name="Rehmeyer C.J."/>
            <person name="Roe B.A."/>
            <person name="Shenoy N."/>
            <person name="Stanke M."/>
            <person name="Ter-Hovhannisyan V."/>
            <person name="Tunlid A."/>
            <person name="Velagapudi R."/>
            <person name="Vision T.J."/>
            <person name="Zeng Q."/>
            <person name="Zolan M.E."/>
            <person name="Pukkila P.J."/>
        </authorList>
    </citation>
    <scope>NUCLEOTIDE SEQUENCE [LARGE SCALE GENOMIC DNA]</scope>
    <source>
        <strain evidence="16">Okayama-7 / 130 / ATCC MYA-4618 / FGSC 9003</strain>
    </source>
</reference>
<dbReference type="OMA" id="NRKYTVP"/>
<dbReference type="VEuPathDB" id="FungiDB:CC1G_04997"/>
<dbReference type="SUPFAM" id="SSF48208">
    <property type="entry name" value="Six-hairpin glycosidases"/>
    <property type="match status" value="1"/>
</dbReference>
<comment type="similarity">
    <text evidence="2 9">Belongs to the glycosyl hydrolase 15 family.</text>
</comment>
<dbReference type="EC" id="3.2.1.3" evidence="9"/>
<dbReference type="InterPro" id="IPR008928">
    <property type="entry name" value="6-hairpin_glycosidase_sf"/>
</dbReference>
<sequence length="581" mass="64130">MRSLLFTTFLGLFSTVTNARSDPIAIADAYFERQVPIATENLLANIGPDGARSSGALPGVVIASPSTEDPDYLYTWTRDASLVMKNVIDRYLRDEDDSLQSIVEDFIPAQAYLQQLDNPSGNVTTGGLGEPKFNIDLTPFTGSWGRPQRDGPPLRAIAIIRYANHLLDTGKPFVVLEFVWPVIKLDLDYTAKYWNTTGFDLWEEVSSSSFFTSAIQHRALMEGAAFASRIGQPDLARSYFKQADNILCFLQACVSYWNPSEGFITSNTGGGRTGIDANSILGSIHTFDPAAGCDPVTFQPCSDKALSNLKVYVDAFRSIYPINYGTPTNQAVATGRYAEDVYYGGHPWYLTTAAAAQQLYDALMVWDMQGYLKVSSISLAFFRQFDDSVQPGTYSNSSETYRILKNAVRWFADEFIEVIARYTPEDGSLAEQFHRETGEPLSAKHLTWSYASILTADAARSGVIPRSWGASGLEVPSKCESNAVPMSSVTFSVKAQTSWGENIFLTGSIDALKNWSPDNALALSSSDYPIWKVTVEIPVDTRFEYKYIRKLGDGSVIWESDPNRSNSSPGSGSKTIDDSWR</sequence>
<dbReference type="EMBL" id="AACS02000008">
    <property type="protein sequence ID" value="EAU85780.2"/>
    <property type="molecule type" value="Genomic_DNA"/>
</dbReference>
<keyword evidence="4 9" id="KW-0378">Hydrolase</keyword>
<dbReference type="InterPro" id="IPR011613">
    <property type="entry name" value="GH15-like"/>
</dbReference>
<dbReference type="GeneID" id="6012544"/>
<dbReference type="HOGENOM" id="CLU_012173_1_0_1"/>
<dbReference type="GO" id="GO:0000272">
    <property type="term" value="P:polysaccharide catabolic process"/>
    <property type="evidence" value="ECO:0007669"/>
    <property type="project" value="UniProtKB-KW"/>
</dbReference>
<evidence type="ECO:0000256" key="8">
    <source>
        <dbReference type="ARBA" id="ARBA00023326"/>
    </source>
</evidence>
<dbReference type="InterPro" id="IPR013783">
    <property type="entry name" value="Ig-like_fold"/>
</dbReference>
<dbReference type="Gene3D" id="2.60.40.10">
    <property type="entry name" value="Immunoglobulins"/>
    <property type="match status" value="1"/>
</dbReference>
<dbReference type="Gene3D" id="1.50.10.10">
    <property type="match status" value="1"/>
</dbReference>
<dbReference type="FunFam" id="2.60.40.10:FF:000552">
    <property type="entry name" value="Related to glucoamylase"/>
    <property type="match status" value="1"/>
</dbReference>
<feature type="compositionally biased region" description="Low complexity" evidence="12">
    <location>
        <begin position="563"/>
        <end position="573"/>
    </location>
</feature>
<organism evidence="15 16">
    <name type="scientific">Coprinopsis cinerea (strain Okayama-7 / 130 / ATCC MYA-4618 / FGSC 9003)</name>
    <name type="common">Inky cap fungus</name>
    <name type="synonym">Hormographiella aspergillata</name>
    <dbReference type="NCBI Taxonomy" id="240176"/>
    <lineage>
        <taxon>Eukaryota</taxon>
        <taxon>Fungi</taxon>
        <taxon>Dikarya</taxon>
        <taxon>Basidiomycota</taxon>
        <taxon>Agaricomycotina</taxon>
        <taxon>Agaricomycetes</taxon>
        <taxon>Agaricomycetidae</taxon>
        <taxon>Agaricales</taxon>
        <taxon>Agaricineae</taxon>
        <taxon>Psathyrellaceae</taxon>
        <taxon>Coprinopsis</taxon>
    </lineage>
</organism>
<dbReference type="GO" id="GO:0000324">
    <property type="term" value="C:fungal-type vacuole"/>
    <property type="evidence" value="ECO:0007669"/>
    <property type="project" value="TreeGrafter"/>
</dbReference>
<dbReference type="InterPro" id="IPR013784">
    <property type="entry name" value="Carb-bd-like_fold"/>
</dbReference>
<dbReference type="PANTHER" id="PTHR31616">
    <property type="entry name" value="TREHALASE"/>
    <property type="match status" value="1"/>
</dbReference>
<dbReference type="KEGG" id="cci:CC1G_04997"/>
<evidence type="ECO:0000256" key="7">
    <source>
        <dbReference type="ARBA" id="ARBA00023295"/>
    </source>
</evidence>
<dbReference type="FunFam" id="1.50.10.10:FF:000018">
    <property type="entry name" value="Glucoamylase"/>
    <property type="match status" value="1"/>
</dbReference>
<dbReference type="SMR" id="A8NSG1"/>
<keyword evidence="3 13" id="KW-0732">Signal</keyword>
<keyword evidence="7 9" id="KW-0326">Glycosidase</keyword>
<evidence type="ECO:0000259" key="14">
    <source>
        <dbReference type="PROSITE" id="PS51166"/>
    </source>
</evidence>
<dbReference type="OrthoDB" id="6123450at2759"/>